<dbReference type="Pfam" id="PF00106">
    <property type="entry name" value="adh_short"/>
    <property type="match status" value="1"/>
</dbReference>
<evidence type="ECO:0000256" key="3">
    <source>
        <dbReference type="RuleBase" id="RU000363"/>
    </source>
</evidence>
<organism evidence="4 5">
    <name type="scientific">Coccomyxa viridis</name>
    <dbReference type="NCBI Taxonomy" id="1274662"/>
    <lineage>
        <taxon>Eukaryota</taxon>
        <taxon>Viridiplantae</taxon>
        <taxon>Chlorophyta</taxon>
        <taxon>core chlorophytes</taxon>
        <taxon>Trebouxiophyceae</taxon>
        <taxon>Trebouxiophyceae incertae sedis</taxon>
        <taxon>Coccomyxaceae</taxon>
        <taxon>Coccomyxa</taxon>
    </lineage>
</organism>
<sequence length="250" mass="26963">MLKQLSEDGISTATCDVCSQDSVDACIAGILQQAGSIDVLINNAGVQATGPLVEQPIEYFQQVMDTNLTGAVRMTQAVVPAMLARGRGLVVNICSVSSYVDLPLSAVYCASKVALLSVTNCLRMEVQPLGVHVLAVTAGLIESEIRNNNKCDFDRYYGSTSAYHSIADAIQKRMDILAKDRPIIMSAQEAAEAIAAAIMRKKPPRELVTGGKARLALLGGFIQKWVWPEFVEGKFTRMFGLQGLRPVARS</sequence>
<dbReference type="InterPro" id="IPR002347">
    <property type="entry name" value="SDR_fam"/>
</dbReference>
<keyword evidence="2" id="KW-0560">Oxidoreductase</keyword>
<gene>
    <name evidence="4" type="ORF">CVIRNUC_008890</name>
</gene>
<accession>A0AAV1IF21</accession>
<proteinExistence type="inferred from homology"/>
<dbReference type="SUPFAM" id="SSF51735">
    <property type="entry name" value="NAD(P)-binding Rossmann-fold domains"/>
    <property type="match status" value="1"/>
</dbReference>
<dbReference type="PROSITE" id="PS00061">
    <property type="entry name" value="ADH_SHORT"/>
    <property type="match status" value="1"/>
</dbReference>
<dbReference type="PANTHER" id="PTHR44169">
    <property type="entry name" value="NADPH-DEPENDENT 1-ACYLDIHYDROXYACETONE PHOSPHATE REDUCTASE"/>
    <property type="match status" value="1"/>
</dbReference>
<dbReference type="InterPro" id="IPR020904">
    <property type="entry name" value="Sc_DH/Rdtase_CS"/>
</dbReference>
<dbReference type="GO" id="GO:0016491">
    <property type="term" value="F:oxidoreductase activity"/>
    <property type="evidence" value="ECO:0007669"/>
    <property type="project" value="UniProtKB-KW"/>
</dbReference>
<dbReference type="InterPro" id="IPR036291">
    <property type="entry name" value="NAD(P)-bd_dom_sf"/>
</dbReference>
<dbReference type="Gene3D" id="3.40.50.720">
    <property type="entry name" value="NAD(P)-binding Rossmann-like Domain"/>
    <property type="match status" value="1"/>
</dbReference>
<comment type="caution">
    <text evidence="4">The sequence shown here is derived from an EMBL/GenBank/DDBJ whole genome shotgun (WGS) entry which is preliminary data.</text>
</comment>
<dbReference type="PANTHER" id="PTHR44169:SF6">
    <property type="entry name" value="NADPH-DEPENDENT 1-ACYLDIHYDROXYACETONE PHOSPHATE REDUCTASE"/>
    <property type="match status" value="1"/>
</dbReference>
<keyword evidence="5" id="KW-1185">Reference proteome</keyword>
<evidence type="ECO:0000256" key="1">
    <source>
        <dbReference type="ARBA" id="ARBA00006484"/>
    </source>
</evidence>
<reference evidence="4 5" key="1">
    <citation type="submission" date="2023-10" db="EMBL/GenBank/DDBJ databases">
        <authorList>
            <person name="Maclean D."/>
            <person name="Macfadyen A."/>
        </authorList>
    </citation>
    <scope>NUCLEOTIDE SEQUENCE [LARGE SCALE GENOMIC DNA]</scope>
</reference>
<name>A0AAV1IF21_9CHLO</name>
<dbReference type="PRINTS" id="PR00081">
    <property type="entry name" value="GDHRDH"/>
</dbReference>
<evidence type="ECO:0000256" key="2">
    <source>
        <dbReference type="ARBA" id="ARBA00023002"/>
    </source>
</evidence>
<evidence type="ECO:0000313" key="5">
    <source>
        <dbReference type="Proteomes" id="UP001314263"/>
    </source>
</evidence>
<dbReference type="Proteomes" id="UP001314263">
    <property type="component" value="Unassembled WGS sequence"/>
</dbReference>
<dbReference type="EMBL" id="CAUYUE010000013">
    <property type="protein sequence ID" value="CAK0785679.1"/>
    <property type="molecule type" value="Genomic_DNA"/>
</dbReference>
<protein>
    <submittedName>
        <fullName evidence="4">Uncharacterized protein</fullName>
    </submittedName>
</protein>
<dbReference type="PRINTS" id="PR00080">
    <property type="entry name" value="SDRFAMILY"/>
</dbReference>
<comment type="similarity">
    <text evidence="1 3">Belongs to the short-chain dehydrogenases/reductases (SDR) family.</text>
</comment>
<evidence type="ECO:0000313" key="4">
    <source>
        <dbReference type="EMBL" id="CAK0785679.1"/>
    </source>
</evidence>
<dbReference type="AlphaFoldDB" id="A0AAV1IF21"/>